<accession>A0A1E3PRD2</accession>
<organism evidence="2 3">
    <name type="scientific">Nadsonia fulvescens var. elongata DSM 6958</name>
    <dbReference type="NCBI Taxonomy" id="857566"/>
    <lineage>
        <taxon>Eukaryota</taxon>
        <taxon>Fungi</taxon>
        <taxon>Dikarya</taxon>
        <taxon>Ascomycota</taxon>
        <taxon>Saccharomycotina</taxon>
        <taxon>Dipodascomycetes</taxon>
        <taxon>Dipodascales</taxon>
        <taxon>Dipodascales incertae sedis</taxon>
        <taxon>Nadsonia</taxon>
    </lineage>
</organism>
<feature type="compositionally biased region" description="Low complexity" evidence="1">
    <location>
        <begin position="30"/>
        <end position="46"/>
    </location>
</feature>
<dbReference type="AlphaFoldDB" id="A0A1E3PRD2"/>
<keyword evidence="3" id="KW-1185">Reference proteome</keyword>
<feature type="region of interest" description="Disordered" evidence="1">
    <location>
        <begin position="26"/>
        <end position="66"/>
    </location>
</feature>
<dbReference type="OrthoDB" id="4067558at2759"/>
<proteinExistence type="predicted"/>
<dbReference type="Proteomes" id="UP000095009">
    <property type="component" value="Unassembled WGS sequence"/>
</dbReference>
<name>A0A1E3PRD2_9ASCO</name>
<evidence type="ECO:0000313" key="2">
    <source>
        <dbReference type="EMBL" id="ODQ67890.1"/>
    </source>
</evidence>
<gene>
    <name evidence="2" type="ORF">NADFUDRAFT_81021</name>
</gene>
<sequence>MYRSSLPRVISQALLLARKNVGISGTRLFSTPSQTPGSTSSSSQSTIAPSADPSPRTPDGKPEPKELNKHAAFYRFYSRPLLKMFAISFLTLQALKLVWSSLEDEETKEKYAKANELRRQKLLDEREEWRNKKKFEKEQKTQEHASKEAEK</sequence>
<evidence type="ECO:0000313" key="3">
    <source>
        <dbReference type="Proteomes" id="UP000095009"/>
    </source>
</evidence>
<feature type="region of interest" description="Disordered" evidence="1">
    <location>
        <begin position="130"/>
        <end position="151"/>
    </location>
</feature>
<reference evidence="2 3" key="1">
    <citation type="journal article" date="2016" name="Proc. Natl. Acad. Sci. U.S.A.">
        <title>Comparative genomics of biotechnologically important yeasts.</title>
        <authorList>
            <person name="Riley R."/>
            <person name="Haridas S."/>
            <person name="Wolfe K.H."/>
            <person name="Lopes M.R."/>
            <person name="Hittinger C.T."/>
            <person name="Goeker M."/>
            <person name="Salamov A.A."/>
            <person name="Wisecaver J.H."/>
            <person name="Long T.M."/>
            <person name="Calvey C.H."/>
            <person name="Aerts A.L."/>
            <person name="Barry K.W."/>
            <person name="Choi C."/>
            <person name="Clum A."/>
            <person name="Coughlan A.Y."/>
            <person name="Deshpande S."/>
            <person name="Douglass A.P."/>
            <person name="Hanson S.J."/>
            <person name="Klenk H.-P."/>
            <person name="LaButti K.M."/>
            <person name="Lapidus A."/>
            <person name="Lindquist E.A."/>
            <person name="Lipzen A.M."/>
            <person name="Meier-Kolthoff J.P."/>
            <person name="Ohm R.A."/>
            <person name="Otillar R.P."/>
            <person name="Pangilinan J.L."/>
            <person name="Peng Y."/>
            <person name="Rokas A."/>
            <person name="Rosa C.A."/>
            <person name="Scheuner C."/>
            <person name="Sibirny A.A."/>
            <person name="Slot J.C."/>
            <person name="Stielow J.B."/>
            <person name="Sun H."/>
            <person name="Kurtzman C.P."/>
            <person name="Blackwell M."/>
            <person name="Grigoriev I.V."/>
            <person name="Jeffries T.W."/>
        </authorList>
    </citation>
    <scope>NUCLEOTIDE SEQUENCE [LARGE SCALE GENOMIC DNA]</scope>
    <source>
        <strain evidence="2 3">DSM 6958</strain>
    </source>
</reference>
<protein>
    <submittedName>
        <fullName evidence="2">Uncharacterized protein</fullName>
    </submittedName>
</protein>
<dbReference type="EMBL" id="KV454406">
    <property type="protein sequence ID" value="ODQ67890.1"/>
    <property type="molecule type" value="Genomic_DNA"/>
</dbReference>
<evidence type="ECO:0000256" key="1">
    <source>
        <dbReference type="SAM" id="MobiDB-lite"/>
    </source>
</evidence>